<name>A0A1F4SMU8_UNCSA</name>
<dbReference type="AlphaFoldDB" id="A0A1F4SMU8"/>
<evidence type="ECO:0000313" key="1">
    <source>
        <dbReference type="EMBL" id="OGC21719.1"/>
    </source>
</evidence>
<sequence>MFPAINNVSFNSIDYVGKTIPNNLDNEVGGEEAPPMTFLGTMKDLQTQFDASLAFLQSPNITKVADNVFYNPPDISTKETQTFQPPGHFDNVI</sequence>
<dbReference type="Proteomes" id="UP000178417">
    <property type="component" value="Unassembled WGS sequence"/>
</dbReference>
<gene>
    <name evidence="1" type="ORF">A2310_00230</name>
</gene>
<dbReference type="STRING" id="1802579.A2310_00230"/>
<evidence type="ECO:0000313" key="2">
    <source>
        <dbReference type="Proteomes" id="UP000178417"/>
    </source>
</evidence>
<organism evidence="1 2">
    <name type="scientific">candidate division WOR-1 bacterium RIFOXYB2_FULL_37_13</name>
    <dbReference type="NCBI Taxonomy" id="1802579"/>
    <lineage>
        <taxon>Bacteria</taxon>
        <taxon>Bacillati</taxon>
        <taxon>Saganbacteria</taxon>
    </lineage>
</organism>
<dbReference type="EMBL" id="MEUB01000036">
    <property type="protein sequence ID" value="OGC21719.1"/>
    <property type="molecule type" value="Genomic_DNA"/>
</dbReference>
<accession>A0A1F4SMU8</accession>
<comment type="caution">
    <text evidence="1">The sequence shown here is derived from an EMBL/GenBank/DDBJ whole genome shotgun (WGS) entry which is preliminary data.</text>
</comment>
<protein>
    <submittedName>
        <fullName evidence="1">Uncharacterized protein</fullName>
    </submittedName>
</protein>
<proteinExistence type="predicted"/>
<reference evidence="1 2" key="1">
    <citation type="journal article" date="2016" name="Nat. Commun.">
        <title>Thousands of microbial genomes shed light on interconnected biogeochemical processes in an aquifer system.</title>
        <authorList>
            <person name="Anantharaman K."/>
            <person name="Brown C.T."/>
            <person name="Hug L.A."/>
            <person name="Sharon I."/>
            <person name="Castelle C.J."/>
            <person name="Probst A.J."/>
            <person name="Thomas B.C."/>
            <person name="Singh A."/>
            <person name="Wilkins M.J."/>
            <person name="Karaoz U."/>
            <person name="Brodie E.L."/>
            <person name="Williams K.H."/>
            <person name="Hubbard S.S."/>
            <person name="Banfield J.F."/>
        </authorList>
    </citation>
    <scope>NUCLEOTIDE SEQUENCE [LARGE SCALE GENOMIC DNA]</scope>
</reference>